<sequence>MQGRDVAVGGTTEMWERLFGARENWGWEFTPPAAVTVSPEAAAPPVAEQVYAPHDYQFRQKRSKRAWLGLLGWLALTFVLVVLVGGMMDAVSKTIPLAAEITTTVVLGVGILLAVVHFFRTRRRFTVMKRGYESDYNRALESYKQAHFAWEQRVAEHDRRERERFGSAMLWQPVKLGSRPNRIDVFGGTEDGWASLLATSGAAQLAGGASMLLLDLTDMAVGDDLAIAAAARGYEVAVHELPRDLGAFGLLADLDPHELAEVLAEAMYNLNRTALGQDLRGLHADLLTTVAERLSGPVTFTKLVAGLQVLRRVYDAGSDETLSAEELRKLNSYVDTVGNTEQVRNELIALEGEIRGLARTEGAVEGAPAGFRASWPSRGLSVVATRTKIGRHKRFLDHVVFHRALQELHSRDTTGREVLVVAGADQIGLEALEAMAQQARRAGVRLVFLLRHLRDDLQKLLGSSGSVSLLMQLGNANEAANAAEFIGRGFKFVLSQLTAEMGKTFTEGNSSSTGGSVGSSNSRGYSVGGSSSFNSGSGGSGGSWSSGSNWSRNTSSSSSRESNWQDTVNQSEAISRSEGETRARVYEFQVEPTALQSLAPTAFVLVEAGPTGRRVVMGDCNPGIVLLDRVARDALPR</sequence>
<keyword evidence="2" id="KW-0812">Transmembrane</keyword>
<gene>
    <name evidence="3" type="ORF">AA23TX_08688</name>
</gene>
<dbReference type="EMBL" id="CABVGP010000003">
    <property type="protein sequence ID" value="VVJ23803.1"/>
    <property type="molecule type" value="Genomic_DNA"/>
</dbReference>
<feature type="compositionally biased region" description="Low complexity" evidence="1">
    <location>
        <begin position="545"/>
        <end position="562"/>
    </location>
</feature>
<evidence type="ECO:0000313" key="3">
    <source>
        <dbReference type="EMBL" id="VVJ23803.1"/>
    </source>
</evidence>
<name>A0A6I8M763_9PSEU</name>
<reference evidence="3 4" key="1">
    <citation type="submission" date="2019-09" db="EMBL/GenBank/DDBJ databases">
        <authorList>
            <person name="Leyn A S."/>
        </authorList>
    </citation>
    <scope>NUCLEOTIDE SEQUENCE [LARGE SCALE GENOMIC DNA]</scope>
    <source>
        <strain evidence="3">AA231_1</strain>
    </source>
</reference>
<dbReference type="Proteomes" id="UP000399805">
    <property type="component" value="Unassembled WGS sequence"/>
</dbReference>
<evidence type="ECO:0000256" key="1">
    <source>
        <dbReference type="SAM" id="MobiDB-lite"/>
    </source>
</evidence>
<feature type="transmembrane region" description="Helical" evidence="2">
    <location>
        <begin position="94"/>
        <end position="119"/>
    </location>
</feature>
<dbReference type="RefSeq" id="WP_155548553.1">
    <property type="nucleotide sequence ID" value="NZ_CABVGP010000003.1"/>
</dbReference>
<keyword evidence="2" id="KW-0472">Membrane</keyword>
<evidence type="ECO:0000313" key="4">
    <source>
        <dbReference type="Proteomes" id="UP000399805"/>
    </source>
</evidence>
<protein>
    <submittedName>
        <fullName evidence="3">Uncharacterized protein</fullName>
    </submittedName>
</protein>
<feature type="region of interest" description="Disordered" evidence="1">
    <location>
        <begin position="532"/>
        <end position="580"/>
    </location>
</feature>
<evidence type="ECO:0000256" key="2">
    <source>
        <dbReference type="SAM" id="Phobius"/>
    </source>
</evidence>
<dbReference type="AlphaFoldDB" id="A0A6I8M763"/>
<feature type="compositionally biased region" description="Polar residues" evidence="1">
    <location>
        <begin position="564"/>
        <end position="574"/>
    </location>
</feature>
<keyword evidence="4" id="KW-1185">Reference proteome</keyword>
<accession>A0A6I8M763</accession>
<organism evidence="3 4">
    <name type="scientific">Amycolatopsis camponoti</name>
    <dbReference type="NCBI Taxonomy" id="2606593"/>
    <lineage>
        <taxon>Bacteria</taxon>
        <taxon>Bacillati</taxon>
        <taxon>Actinomycetota</taxon>
        <taxon>Actinomycetes</taxon>
        <taxon>Pseudonocardiales</taxon>
        <taxon>Pseudonocardiaceae</taxon>
        <taxon>Amycolatopsis</taxon>
    </lineage>
</organism>
<proteinExistence type="predicted"/>
<feature type="transmembrane region" description="Helical" evidence="2">
    <location>
        <begin position="66"/>
        <end position="88"/>
    </location>
</feature>
<keyword evidence="2" id="KW-1133">Transmembrane helix</keyword>